<reference evidence="2" key="1">
    <citation type="submission" date="2023-03" db="EMBL/GenBank/DDBJ databases">
        <title>Massive genome expansion in bonnet fungi (Mycena s.s.) driven by repeated elements and novel gene families across ecological guilds.</title>
        <authorList>
            <consortium name="Lawrence Berkeley National Laboratory"/>
            <person name="Harder C.B."/>
            <person name="Miyauchi S."/>
            <person name="Viragh M."/>
            <person name="Kuo A."/>
            <person name="Thoen E."/>
            <person name="Andreopoulos B."/>
            <person name="Lu D."/>
            <person name="Skrede I."/>
            <person name="Drula E."/>
            <person name="Henrissat B."/>
            <person name="Morin E."/>
            <person name="Kohler A."/>
            <person name="Barry K."/>
            <person name="LaButti K."/>
            <person name="Morin E."/>
            <person name="Salamov A."/>
            <person name="Lipzen A."/>
            <person name="Mereny Z."/>
            <person name="Hegedus B."/>
            <person name="Baldrian P."/>
            <person name="Stursova M."/>
            <person name="Weitz H."/>
            <person name="Taylor A."/>
            <person name="Grigoriev I.V."/>
            <person name="Nagy L.G."/>
            <person name="Martin F."/>
            <person name="Kauserud H."/>
        </authorList>
    </citation>
    <scope>NUCLEOTIDE SEQUENCE</scope>
    <source>
        <strain evidence="2">9144</strain>
    </source>
</reference>
<sequence length="99" mass="10031">MSDDLCGCLFLCCDPACCEACCDPACCDPTCCDPTCCDPACCSGAAPGCPDTTFCWGPGTCSDQGCSCPCLDNSTGMELRNQGITSQQPLSNPGMSSGT</sequence>
<evidence type="ECO:0000313" key="3">
    <source>
        <dbReference type="Proteomes" id="UP001219525"/>
    </source>
</evidence>
<dbReference type="Proteomes" id="UP001219525">
    <property type="component" value="Unassembled WGS sequence"/>
</dbReference>
<organism evidence="2 3">
    <name type="scientific">Mycena pura</name>
    <dbReference type="NCBI Taxonomy" id="153505"/>
    <lineage>
        <taxon>Eukaryota</taxon>
        <taxon>Fungi</taxon>
        <taxon>Dikarya</taxon>
        <taxon>Basidiomycota</taxon>
        <taxon>Agaricomycotina</taxon>
        <taxon>Agaricomycetes</taxon>
        <taxon>Agaricomycetidae</taxon>
        <taxon>Agaricales</taxon>
        <taxon>Marasmiineae</taxon>
        <taxon>Mycenaceae</taxon>
        <taxon>Mycena</taxon>
    </lineage>
</organism>
<feature type="chain" id="PRO_5041991125" evidence="1">
    <location>
        <begin position="21"/>
        <end position="99"/>
    </location>
</feature>
<dbReference type="EMBL" id="JARJCW010000018">
    <property type="protein sequence ID" value="KAJ7214969.1"/>
    <property type="molecule type" value="Genomic_DNA"/>
</dbReference>
<comment type="caution">
    <text evidence="2">The sequence shown here is derived from an EMBL/GenBank/DDBJ whole genome shotgun (WGS) entry which is preliminary data.</text>
</comment>
<dbReference type="AlphaFoldDB" id="A0AAD6VJL1"/>
<protein>
    <submittedName>
        <fullName evidence="2">Uncharacterized protein</fullName>
    </submittedName>
</protein>
<evidence type="ECO:0000313" key="2">
    <source>
        <dbReference type="EMBL" id="KAJ7214969.1"/>
    </source>
</evidence>
<accession>A0AAD6VJL1</accession>
<feature type="signal peptide" evidence="1">
    <location>
        <begin position="1"/>
        <end position="20"/>
    </location>
</feature>
<name>A0AAD6VJL1_9AGAR</name>
<keyword evidence="1" id="KW-0732">Signal</keyword>
<keyword evidence="3" id="KW-1185">Reference proteome</keyword>
<proteinExistence type="predicted"/>
<evidence type="ECO:0000256" key="1">
    <source>
        <dbReference type="SAM" id="SignalP"/>
    </source>
</evidence>
<gene>
    <name evidence="2" type="ORF">GGX14DRAFT_443511</name>
</gene>